<keyword evidence="4" id="KW-0597">Phosphoprotein</keyword>
<dbReference type="RefSeq" id="WP_203894155.1">
    <property type="nucleotide sequence ID" value="NZ_BOOH01000051.1"/>
</dbReference>
<dbReference type="PANTHER" id="PTHR43711">
    <property type="entry name" value="TWO-COMPONENT HISTIDINE KINASE"/>
    <property type="match status" value="1"/>
</dbReference>
<reference evidence="11 12" key="1">
    <citation type="submission" date="2021-01" db="EMBL/GenBank/DDBJ databases">
        <title>Whole genome shotgun sequence of Planobispora longispora NBRC 13918.</title>
        <authorList>
            <person name="Komaki H."/>
            <person name="Tamura T."/>
        </authorList>
    </citation>
    <scope>NUCLEOTIDE SEQUENCE [LARGE SCALE GENOMIC DNA]</scope>
    <source>
        <strain evidence="11 12">NBRC 13918</strain>
    </source>
</reference>
<feature type="transmembrane region" description="Helical" evidence="9">
    <location>
        <begin position="38"/>
        <end position="57"/>
    </location>
</feature>
<feature type="domain" description="Histidine kinase" evidence="10">
    <location>
        <begin position="187"/>
        <end position="393"/>
    </location>
</feature>
<evidence type="ECO:0000313" key="11">
    <source>
        <dbReference type="EMBL" id="GIH79698.1"/>
    </source>
</evidence>
<dbReference type="EC" id="2.7.13.3" evidence="3"/>
<dbReference type="SMART" id="SM00388">
    <property type="entry name" value="HisKA"/>
    <property type="match status" value="1"/>
</dbReference>
<dbReference type="InterPro" id="IPR003661">
    <property type="entry name" value="HisK_dim/P_dom"/>
</dbReference>
<name>A0A8J3W8H0_9ACTN</name>
<dbReference type="Pfam" id="PF00512">
    <property type="entry name" value="HisKA"/>
    <property type="match status" value="1"/>
</dbReference>
<dbReference type="SUPFAM" id="SSF55874">
    <property type="entry name" value="ATPase domain of HSP90 chaperone/DNA topoisomerase II/histidine kinase"/>
    <property type="match status" value="1"/>
</dbReference>
<dbReference type="Pfam" id="PF02518">
    <property type="entry name" value="HATPase_c"/>
    <property type="match status" value="1"/>
</dbReference>
<dbReference type="Proteomes" id="UP000616724">
    <property type="component" value="Unassembled WGS sequence"/>
</dbReference>
<evidence type="ECO:0000256" key="9">
    <source>
        <dbReference type="SAM" id="Phobius"/>
    </source>
</evidence>
<evidence type="ECO:0000256" key="7">
    <source>
        <dbReference type="ARBA" id="ARBA00023012"/>
    </source>
</evidence>
<accession>A0A8J3W8H0</accession>
<dbReference type="GO" id="GO:0000155">
    <property type="term" value="F:phosphorelay sensor kinase activity"/>
    <property type="evidence" value="ECO:0007669"/>
    <property type="project" value="InterPro"/>
</dbReference>
<comment type="catalytic activity">
    <reaction evidence="1">
        <text>ATP + protein L-histidine = ADP + protein N-phospho-L-histidine.</text>
        <dbReference type="EC" id="2.7.13.3"/>
    </reaction>
</comment>
<keyword evidence="9" id="KW-0472">Membrane</keyword>
<dbReference type="InterPro" id="IPR036890">
    <property type="entry name" value="HATPase_C_sf"/>
</dbReference>
<keyword evidence="9" id="KW-0812">Transmembrane</keyword>
<dbReference type="InterPro" id="IPR036097">
    <property type="entry name" value="HisK_dim/P_sf"/>
</dbReference>
<dbReference type="InterPro" id="IPR050736">
    <property type="entry name" value="Sensor_HK_Regulatory"/>
</dbReference>
<feature type="transmembrane region" description="Helical" evidence="9">
    <location>
        <begin position="134"/>
        <end position="154"/>
    </location>
</feature>
<gene>
    <name evidence="11" type="ORF">Plo01_61270</name>
</gene>
<dbReference type="InterPro" id="IPR004358">
    <property type="entry name" value="Sig_transdc_His_kin-like_C"/>
</dbReference>
<dbReference type="GO" id="GO:0005886">
    <property type="term" value="C:plasma membrane"/>
    <property type="evidence" value="ECO:0007669"/>
    <property type="project" value="UniProtKB-SubCell"/>
</dbReference>
<feature type="region of interest" description="Disordered" evidence="8">
    <location>
        <begin position="389"/>
        <end position="416"/>
    </location>
</feature>
<dbReference type="EMBL" id="BOOH01000051">
    <property type="protein sequence ID" value="GIH79698.1"/>
    <property type="molecule type" value="Genomic_DNA"/>
</dbReference>
<dbReference type="CDD" id="cd00082">
    <property type="entry name" value="HisKA"/>
    <property type="match status" value="1"/>
</dbReference>
<evidence type="ECO:0000256" key="5">
    <source>
        <dbReference type="ARBA" id="ARBA00022679"/>
    </source>
</evidence>
<evidence type="ECO:0000256" key="8">
    <source>
        <dbReference type="SAM" id="MobiDB-lite"/>
    </source>
</evidence>
<comment type="caution">
    <text evidence="11">The sequence shown here is derived from an EMBL/GenBank/DDBJ whole genome shotgun (WGS) entry which is preliminary data.</text>
</comment>
<keyword evidence="9" id="KW-1133">Transmembrane helix</keyword>
<evidence type="ECO:0000256" key="3">
    <source>
        <dbReference type="ARBA" id="ARBA00012438"/>
    </source>
</evidence>
<evidence type="ECO:0000313" key="12">
    <source>
        <dbReference type="Proteomes" id="UP000616724"/>
    </source>
</evidence>
<dbReference type="Gene3D" id="3.30.565.10">
    <property type="entry name" value="Histidine kinase-like ATPase, C-terminal domain"/>
    <property type="match status" value="1"/>
</dbReference>
<protein>
    <recommendedName>
        <fullName evidence="3">histidine kinase</fullName>
        <ecNumber evidence="3">2.7.13.3</ecNumber>
    </recommendedName>
</protein>
<proteinExistence type="predicted"/>
<dbReference type="PROSITE" id="PS50109">
    <property type="entry name" value="HIS_KIN"/>
    <property type="match status" value="1"/>
</dbReference>
<keyword evidence="6" id="KW-0418">Kinase</keyword>
<dbReference type="AlphaFoldDB" id="A0A8J3W8H0"/>
<dbReference type="SMART" id="SM00387">
    <property type="entry name" value="HATPase_c"/>
    <property type="match status" value="1"/>
</dbReference>
<dbReference type="InterPro" id="IPR005467">
    <property type="entry name" value="His_kinase_dom"/>
</dbReference>
<dbReference type="InterPro" id="IPR003594">
    <property type="entry name" value="HATPase_dom"/>
</dbReference>
<organism evidence="11 12">
    <name type="scientific">Planobispora longispora</name>
    <dbReference type="NCBI Taxonomy" id="28887"/>
    <lineage>
        <taxon>Bacteria</taxon>
        <taxon>Bacillati</taxon>
        <taxon>Actinomycetota</taxon>
        <taxon>Actinomycetes</taxon>
        <taxon>Streptosporangiales</taxon>
        <taxon>Streptosporangiaceae</taxon>
        <taxon>Planobispora</taxon>
    </lineage>
</organism>
<evidence type="ECO:0000256" key="1">
    <source>
        <dbReference type="ARBA" id="ARBA00000085"/>
    </source>
</evidence>
<dbReference type="CDD" id="cd00075">
    <property type="entry name" value="HATPase"/>
    <property type="match status" value="1"/>
</dbReference>
<sequence length="416" mass="44280">MFGEGPGCAARQMALLLILCTALTAVKLLSVPPGQRPLFAGLLTLALVAAVAGWWPGWQRLHLWAPLALCLPVLAVLSAFIWAAGGIAAGAAPFFVPVFVWLGIHFSVAAALAVAPAAALAYVIPLIAAGRGPAVLIGAVLFIPMLVGVSTMIARQLGHHRRALTSLRRARDEISRTERWRAALTSTLAHDVRSPLTAVQFALETLHDDIEDLPPAQRRGIIEAALRQTGRIRHLAADLLDTERIDTEGRLRLDVRRVPLRGAIDEALTYLNDPVSVEMDTDVKVRADPARLQQILINLVTNAVRHGEPPIVVSTAAVPGGMVAVHVRDHGHGVPEDRRGILFSRFGSADPAPQSVGLGLWITRELARAHGGDVTYAPADPGARFTVLLPAADPAPPDASSPRDRRAEPAGSPARS</sequence>
<keyword evidence="12" id="KW-1185">Reference proteome</keyword>
<keyword evidence="7" id="KW-0902">Two-component regulatory system</keyword>
<feature type="transmembrane region" description="Helical" evidence="9">
    <location>
        <begin position="95"/>
        <end position="128"/>
    </location>
</feature>
<dbReference type="SUPFAM" id="SSF47384">
    <property type="entry name" value="Homodimeric domain of signal transducing histidine kinase"/>
    <property type="match status" value="1"/>
</dbReference>
<evidence type="ECO:0000256" key="2">
    <source>
        <dbReference type="ARBA" id="ARBA00004236"/>
    </source>
</evidence>
<evidence type="ECO:0000256" key="4">
    <source>
        <dbReference type="ARBA" id="ARBA00022553"/>
    </source>
</evidence>
<evidence type="ECO:0000259" key="10">
    <source>
        <dbReference type="PROSITE" id="PS50109"/>
    </source>
</evidence>
<keyword evidence="5" id="KW-0808">Transferase</keyword>
<comment type="subcellular location">
    <subcellularLocation>
        <location evidence="2">Cell membrane</location>
    </subcellularLocation>
</comment>
<dbReference type="Gene3D" id="1.10.287.130">
    <property type="match status" value="1"/>
</dbReference>
<feature type="transmembrane region" description="Helical" evidence="9">
    <location>
        <begin position="12"/>
        <end position="31"/>
    </location>
</feature>
<dbReference type="PRINTS" id="PR00344">
    <property type="entry name" value="BCTRLSENSOR"/>
</dbReference>
<evidence type="ECO:0000256" key="6">
    <source>
        <dbReference type="ARBA" id="ARBA00022777"/>
    </source>
</evidence>
<dbReference type="PANTHER" id="PTHR43711:SF1">
    <property type="entry name" value="HISTIDINE KINASE 1"/>
    <property type="match status" value="1"/>
</dbReference>